<dbReference type="InterPro" id="IPR033749">
    <property type="entry name" value="Polyprenyl_synt_CS"/>
</dbReference>
<dbReference type="PANTHER" id="PTHR12001:SF85">
    <property type="entry name" value="SHORT CHAIN ISOPRENYL DIPHOSPHATE SYNTHASE"/>
    <property type="match status" value="1"/>
</dbReference>
<evidence type="ECO:0000256" key="1">
    <source>
        <dbReference type="ARBA" id="ARBA00001946"/>
    </source>
</evidence>
<dbReference type="PANTHER" id="PTHR12001">
    <property type="entry name" value="GERANYLGERANYL PYROPHOSPHATE SYNTHASE"/>
    <property type="match status" value="1"/>
</dbReference>
<comment type="cofactor">
    <cofactor evidence="1">
        <name>Mg(2+)</name>
        <dbReference type="ChEBI" id="CHEBI:18420"/>
    </cofactor>
</comment>
<name>A0A4Y3KQZ0_9CELL</name>
<proteinExistence type="inferred from homology"/>
<evidence type="ECO:0000313" key="8">
    <source>
        <dbReference type="Proteomes" id="UP000320461"/>
    </source>
</evidence>
<dbReference type="AlphaFoldDB" id="A0A4Y3KQZ0"/>
<sequence length="350" mass="36292">MTTLAGAPVTGLEPGPLETFRAGPGVLLHDDEARALWAAAGDATRGGRGVRPHLLRVAYASLGGTDETACAQLADAVELLHAAFVVHDDVIDHDDVRRGRPNVSGTFTARAVDAGASGSAARGYGRAAGILAGDLALVAATRSFATVPARPEVVADLLALLDRTVALSAAGELHDVRLALQVDEPRVADTLAVAELKTAVYSFSLPLSAGAILAGATTATVAALDRVGRLVGTAFQLHDDLLGVFGDEARTGKSALSDLREGKVTALVAHARTTPAWPQVAPAFGDPALTPRRAREVREHLERCGSRAFVTDLVDEHLTAAQSLARDAGLPEAVLRSLRTLVDDDVWSAG</sequence>
<comment type="similarity">
    <text evidence="2 6">Belongs to the FPP/GGPP synthase family.</text>
</comment>
<keyword evidence="8" id="KW-1185">Reference proteome</keyword>
<evidence type="ECO:0000256" key="5">
    <source>
        <dbReference type="ARBA" id="ARBA00022842"/>
    </source>
</evidence>
<dbReference type="PROSITE" id="PS00444">
    <property type="entry name" value="POLYPRENYL_SYNTHASE_2"/>
    <property type="match status" value="1"/>
</dbReference>
<dbReference type="Proteomes" id="UP000320461">
    <property type="component" value="Unassembled WGS sequence"/>
</dbReference>
<dbReference type="Gene3D" id="1.10.600.10">
    <property type="entry name" value="Farnesyl Diphosphate Synthase"/>
    <property type="match status" value="1"/>
</dbReference>
<reference evidence="7 8" key="1">
    <citation type="submission" date="2019-06" db="EMBL/GenBank/DDBJ databases">
        <title>Whole genome shotgun sequence of Cellulomonas gelida NBRC 3748.</title>
        <authorList>
            <person name="Hosoyama A."/>
            <person name="Uohara A."/>
            <person name="Ohji S."/>
            <person name="Ichikawa N."/>
        </authorList>
    </citation>
    <scope>NUCLEOTIDE SEQUENCE [LARGE SCALE GENOMIC DNA]</scope>
    <source>
        <strain evidence="7 8">NBRC 3748</strain>
    </source>
</reference>
<dbReference type="PROSITE" id="PS00723">
    <property type="entry name" value="POLYPRENYL_SYNTHASE_1"/>
    <property type="match status" value="1"/>
</dbReference>
<keyword evidence="4" id="KW-0479">Metal-binding</keyword>
<evidence type="ECO:0000256" key="4">
    <source>
        <dbReference type="ARBA" id="ARBA00022723"/>
    </source>
</evidence>
<dbReference type="SFLD" id="SFLDS00005">
    <property type="entry name" value="Isoprenoid_Synthase_Type_I"/>
    <property type="match status" value="1"/>
</dbReference>
<keyword evidence="3 6" id="KW-0808">Transferase</keyword>
<dbReference type="EMBL" id="BJLQ01000033">
    <property type="protein sequence ID" value="GEA85380.1"/>
    <property type="molecule type" value="Genomic_DNA"/>
</dbReference>
<dbReference type="SUPFAM" id="SSF48576">
    <property type="entry name" value="Terpenoid synthases"/>
    <property type="match status" value="1"/>
</dbReference>
<dbReference type="Pfam" id="PF00348">
    <property type="entry name" value="polyprenyl_synt"/>
    <property type="match status" value="1"/>
</dbReference>
<gene>
    <name evidence="7" type="ORF">CGE01nite_26310</name>
</gene>
<dbReference type="RefSeq" id="WP_141371340.1">
    <property type="nucleotide sequence ID" value="NZ_BJLQ01000033.1"/>
</dbReference>
<comment type="caution">
    <text evidence="7">The sequence shown here is derived from an EMBL/GenBank/DDBJ whole genome shotgun (WGS) entry which is preliminary data.</text>
</comment>
<dbReference type="InterPro" id="IPR000092">
    <property type="entry name" value="Polyprenyl_synt"/>
</dbReference>
<dbReference type="GO" id="GO:0004659">
    <property type="term" value="F:prenyltransferase activity"/>
    <property type="evidence" value="ECO:0007669"/>
    <property type="project" value="InterPro"/>
</dbReference>
<dbReference type="InterPro" id="IPR008949">
    <property type="entry name" value="Isoprenoid_synthase_dom_sf"/>
</dbReference>
<evidence type="ECO:0000256" key="6">
    <source>
        <dbReference type="RuleBase" id="RU004466"/>
    </source>
</evidence>
<evidence type="ECO:0000313" key="7">
    <source>
        <dbReference type="EMBL" id="GEA85380.1"/>
    </source>
</evidence>
<evidence type="ECO:0000256" key="3">
    <source>
        <dbReference type="ARBA" id="ARBA00022679"/>
    </source>
</evidence>
<protein>
    <submittedName>
        <fullName evidence="7">Geranylgeranyl pyrophosphate synthase</fullName>
    </submittedName>
</protein>
<evidence type="ECO:0000256" key="2">
    <source>
        <dbReference type="ARBA" id="ARBA00006706"/>
    </source>
</evidence>
<keyword evidence="5" id="KW-0460">Magnesium</keyword>
<dbReference type="GO" id="GO:0008299">
    <property type="term" value="P:isoprenoid biosynthetic process"/>
    <property type="evidence" value="ECO:0007669"/>
    <property type="project" value="InterPro"/>
</dbReference>
<dbReference type="GO" id="GO:0046872">
    <property type="term" value="F:metal ion binding"/>
    <property type="evidence" value="ECO:0007669"/>
    <property type="project" value="UniProtKB-KW"/>
</dbReference>
<organism evidence="7 8">
    <name type="scientific">Cellulomonas gelida</name>
    <dbReference type="NCBI Taxonomy" id="1712"/>
    <lineage>
        <taxon>Bacteria</taxon>
        <taxon>Bacillati</taxon>
        <taxon>Actinomycetota</taxon>
        <taxon>Actinomycetes</taxon>
        <taxon>Micrococcales</taxon>
        <taxon>Cellulomonadaceae</taxon>
        <taxon>Cellulomonas</taxon>
    </lineage>
</organism>
<accession>A0A4Y3KQZ0</accession>
<dbReference type="OrthoDB" id="4497239at2"/>